<comment type="subcellular location">
    <subcellularLocation>
        <location evidence="2">Plastid</location>
    </subcellularLocation>
</comment>
<evidence type="ECO:0000256" key="3">
    <source>
        <dbReference type="ARBA" id="ARBA00007123"/>
    </source>
</evidence>
<dbReference type="GO" id="GO:0046983">
    <property type="term" value="F:protein dimerization activity"/>
    <property type="evidence" value="ECO:0007669"/>
    <property type="project" value="InterPro"/>
</dbReference>
<dbReference type="CDD" id="cd06928">
    <property type="entry name" value="RNAP_alpha_NTD"/>
    <property type="match status" value="1"/>
</dbReference>
<evidence type="ECO:0000256" key="1">
    <source>
        <dbReference type="ARBA" id="ARBA00004026"/>
    </source>
</evidence>
<dbReference type="Gene3D" id="3.30.1360.10">
    <property type="entry name" value="RNA polymerase, RBP11-like subunit"/>
    <property type="match status" value="1"/>
</dbReference>
<proteinExistence type="inferred from homology"/>
<dbReference type="EC" id="2.7.7.6" evidence="4"/>
<dbReference type="AlphaFoldDB" id="A0A7G8QCB4"/>
<evidence type="ECO:0000256" key="4">
    <source>
        <dbReference type="ARBA" id="ARBA00012418"/>
    </source>
</evidence>
<evidence type="ECO:0000256" key="6">
    <source>
        <dbReference type="ARBA" id="ARBA00022679"/>
    </source>
</evidence>
<comment type="function">
    <text evidence="1">DNA-dependent RNA polymerase catalyzes the transcription of DNA into RNA using the four ribonucleoside triphosphates as substrates.</text>
</comment>
<dbReference type="SUPFAM" id="SSF47789">
    <property type="entry name" value="C-terminal domain of RNA polymerase alpha subunit"/>
    <property type="match status" value="1"/>
</dbReference>
<evidence type="ECO:0000256" key="2">
    <source>
        <dbReference type="ARBA" id="ARBA00004474"/>
    </source>
</evidence>
<accession>A0A7G8QCB4</accession>
<evidence type="ECO:0000256" key="8">
    <source>
        <dbReference type="ARBA" id="ARBA00023163"/>
    </source>
</evidence>
<evidence type="ECO:0000256" key="10">
    <source>
        <dbReference type="ARBA" id="ARBA00048552"/>
    </source>
</evidence>
<dbReference type="RefSeq" id="YP_009975080.1">
    <property type="nucleotide sequence ID" value="NC_051999.1"/>
</dbReference>
<sequence length="336" mass="39255">MFREKVTICSRLLQWECVESRADNKRLHYGRFMLSPLIKSKAETIGLVMRRILLGEIETMCITRAKFIKLPHEFSTIAGVEDSIQEILMNLKQIVLRGNLDGIHGATICFSGPGYLLSQDIILPPSVEIVDNSQYIAKITEPIDLFIELIIERSCGYRRKSPKNLQDGSYPTDAVFMPVINANYSIHSYGNENDEKDNHEILIFEIWTNGSLTPKEAINEASRNLIDLIVPFLRVEEEKLQVEKFKTRLVLPLYPLYDQHRKLLRNEKVKRMERDLEFEHLYIDQSELTPRIYNCLKKANINTVLDLLYTSREDLMRIEHFRLEDLHRLQKLTFQS</sequence>
<dbReference type="GO" id="GO:0000428">
    <property type="term" value="C:DNA-directed RNA polymerase complex"/>
    <property type="evidence" value="ECO:0007669"/>
    <property type="project" value="UniProtKB-KW"/>
</dbReference>
<dbReference type="InterPro" id="IPR011260">
    <property type="entry name" value="RNAP_asu_C"/>
</dbReference>
<dbReference type="GO" id="GO:0006351">
    <property type="term" value="P:DNA-templated transcription"/>
    <property type="evidence" value="ECO:0007669"/>
    <property type="project" value="InterPro"/>
</dbReference>
<organism evidence="12">
    <name type="scientific">Drypetes chevalieri</name>
    <dbReference type="NCBI Taxonomy" id="2708816"/>
    <lineage>
        <taxon>Eukaryota</taxon>
        <taxon>Viridiplantae</taxon>
        <taxon>Streptophyta</taxon>
        <taxon>Embryophyta</taxon>
        <taxon>Tracheophyta</taxon>
        <taxon>Spermatophyta</taxon>
        <taxon>Magnoliopsida</taxon>
        <taxon>eudicotyledons</taxon>
        <taxon>Gunneridae</taxon>
        <taxon>Pentapetalae</taxon>
        <taxon>rosids</taxon>
        <taxon>fabids</taxon>
        <taxon>Malpighiales</taxon>
        <taxon>Putranjivaceae</taxon>
        <taxon>Drypetes</taxon>
    </lineage>
</organism>
<evidence type="ECO:0000256" key="9">
    <source>
        <dbReference type="ARBA" id="ARBA00031776"/>
    </source>
</evidence>
<reference evidence="12" key="1">
    <citation type="submission" date="2019-09" db="EMBL/GenBank/DDBJ databases">
        <authorList>
            <person name="Jin D.-M."/>
            <person name="Gan L."/>
            <person name="Yang J.-B."/>
            <person name="Jin J.-J."/>
            <person name="Yi T.-S."/>
        </authorList>
    </citation>
    <scope>NUCLEOTIDE SEQUENCE</scope>
</reference>
<protein>
    <recommendedName>
        <fullName evidence="4">DNA-directed RNA polymerase</fullName>
        <ecNumber evidence="4">2.7.7.6</ecNumber>
    </recommendedName>
    <alternativeName>
        <fullName evidence="9">Plastid-encoded RNA polymerase subunit alpha</fullName>
    </alternativeName>
</protein>
<dbReference type="GO" id="GO:0009536">
    <property type="term" value="C:plastid"/>
    <property type="evidence" value="ECO:0007669"/>
    <property type="project" value="UniProtKB-SubCell"/>
</dbReference>
<dbReference type="Gene3D" id="1.10.150.20">
    <property type="entry name" value="5' to 3' exonuclease, C-terminal subdomain"/>
    <property type="match status" value="1"/>
</dbReference>
<dbReference type="SMART" id="SM00662">
    <property type="entry name" value="RPOLD"/>
    <property type="match status" value="1"/>
</dbReference>
<dbReference type="InterPro" id="IPR011262">
    <property type="entry name" value="DNA-dir_RNA_pol_insert"/>
</dbReference>
<keyword evidence="7" id="KW-0548">Nucleotidyltransferase</keyword>
<dbReference type="Pfam" id="PF01000">
    <property type="entry name" value="RNA_pol_A_bac"/>
    <property type="match status" value="1"/>
</dbReference>
<dbReference type="FunFam" id="2.170.120.12:FF:000001">
    <property type="entry name" value="DNA-directed RNA polymerase subunit alpha"/>
    <property type="match status" value="1"/>
</dbReference>
<dbReference type="SUPFAM" id="SSF56553">
    <property type="entry name" value="Insert subdomain of RNA polymerase alpha subunit"/>
    <property type="match status" value="1"/>
</dbReference>
<dbReference type="GeneID" id="60461578"/>
<comment type="similarity">
    <text evidence="3">Belongs to the RNA polymerase alpha chain family.</text>
</comment>
<evidence type="ECO:0000259" key="11">
    <source>
        <dbReference type="SMART" id="SM00662"/>
    </source>
</evidence>
<dbReference type="Pfam" id="PF03118">
    <property type="entry name" value="RNA_pol_A_CTD"/>
    <property type="match status" value="1"/>
</dbReference>
<dbReference type="InterPro" id="IPR036603">
    <property type="entry name" value="RBP11-like"/>
</dbReference>
<dbReference type="SUPFAM" id="SSF55257">
    <property type="entry name" value="RBP11-like subunits of RNA polymerase"/>
    <property type="match status" value="1"/>
</dbReference>
<keyword evidence="12" id="KW-0934">Plastid</keyword>
<evidence type="ECO:0000256" key="7">
    <source>
        <dbReference type="ARBA" id="ARBA00022695"/>
    </source>
</evidence>
<reference evidence="12" key="2">
    <citation type="journal article" date="2020" name="Front. Plant Sci.">
        <title>The Loss of the Inverted Repeat in the Putranjivoid Clade of Malpighiales.</title>
        <authorList>
            <person name="Jin D.M."/>
            <person name="Wicke S."/>
            <person name="Gan L."/>
            <person name="Yang J.B."/>
            <person name="Jin J.J."/>
            <person name="Yi T.S."/>
        </authorList>
    </citation>
    <scope>NUCLEOTIDE SEQUENCE</scope>
</reference>
<keyword evidence="5" id="KW-0240">DNA-directed RNA polymerase</keyword>
<dbReference type="EMBL" id="MN504788">
    <property type="protein sequence ID" value="QNK04422.1"/>
    <property type="molecule type" value="Genomic_DNA"/>
</dbReference>
<name>A0A7G8QCB4_9ROSI</name>
<keyword evidence="6" id="KW-0808">Transferase</keyword>
<comment type="catalytic activity">
    <reaction evidence="10">
        <text>RNA(n) + a ribonucleoside 5'-triphosphate = RNA(n+1) + diphosphate</text>
        <dbReference type="Rhea" id="RHEA:21248"/>
        <dbReference type="Rhea" id="RHEA-COMP:14527"/>
        <dbReference type="Rhea" id="RHEA-COMP:17342"/>
        <dbReference type="ChEBI" id="CHEBI:33019"/>
        <dbReference type="ChEBI" id="CHEBI:61557"/>
        <dbReference type="ChEBI" id="CHEBI:140395"/>
        <dbReference type="EC" id="2.7.7.6"/>
    </reaction>
</comment>
<dbReference type="InterPro" id="IPR011773">
    <property type="entry name" value="DNA-dir_RpoA"/>
</dbReference>
<dbReference type="Pfam" id="PF01193">
    <property type="entry name" value="RNA_pol_L"/>
    <property type="match status" value="1"/>
</dbReference>
<keyword evidence="8" id="KW-0804">Transcription</keyword>
<dbReference type="InterPro" id="IPR036643">
    <property type="entry name" value="RNApol_insert_sf"/>
</dbReference>
<dbReference type="NCBIfam" id="TIGR02027">
    <property type="entry name" value="rpoA"/>
    <property type="match status" value="1"/>
</dbReference>
<evidence type="ECO:0000313" key="12">
    <source>
        <dbReference type="EMBL" id="QNK04422.1"/>
    </source>
</evidence>
<dbReference type="GO" id="GO:0003677">
    <property type="term" value="F:DNA binding"/>
    <property type="evidence" value="ECO:0007669"/>
    <property type="project" value="InterPro"/>
</dbReference>
<evidence type="ECO:0000256" key="5">
    <source>
        <dbReference type="ARBA" id="ARBA00022478"/>
    </source>
</evidence>
<dbReference type="GO" id="GO:0003899">
    <property type="term" value="F:DNA-directed RNA polymerase activity"/>
    <property type="evidence" value="ECO:0007669"/>
    <property type="project" value="UniProtKB-EC"/>
</dbReference>
<dbReference type="Gene3D" id="2.170.120.12">
    <property type="entry name" value="DNA-directed RNA polymerase, insert domain"/>
    <property type="match status" value="1"/>
</dbReference>
<feature type="domain" description="DNA-directed RNA polymerase RpoA/D/Rpb3-type" evidence="11">
    <location>
        <begin position="29"/>
        <end position="235"/>
    </location>
</feature>
<dbReference type="InterPro" id="IPR011263">
    <property type="entry name" value="DNA-dir_RNA_pol_RpoA/D/Rpb3"/>
</dbReference>
<gene>
    <name evidence="12" type="primary">rpoA</name>
</gene>
<geneLocation type="plastid" evidence="12"/>